<accession>A0A0F9G0Z4</accession>
<reference evidence="1" key="1">
    <citation type="journal article" date="2015" name="Nature">
        <title>Complex archaea that bridge the gap between prokaryotes and eukaryotes.</title>
        <authorList>
            <person name="Spang A."/>
            <person name="Saw J.H."/>
            <person name="Jorgensen S.L."/>
            <person name="Zaremba-Niedzwiedzka K."/>
            <person name="Martijn J."/>
            <person name="Lind A.E."/>
            <person name="van Eijk R."/>
            <person name="Schleper C."/>
            <person name="Guy L."/>
            <person name="Ettema T.J."/>
        </authorList>
    </citation>
    <scope>NUCLEOTIDE SEQUENCE</scope>
</reference>
<organism evidence="1">
    <name type="scientific">marine sediment metagenome</name>
    <dbReference type="NCBI Taxonomy" id="412755"/>
    <lineage>
        <taxon>unclassified sequences</taxon>
        <taxon>metagenomes</taxon>
        <taxon>ecological metagenomes</taxon>
    </lineage>
</organism>
<gene>
    <name evidence="1" type="ORF">LCGC14_1886120</name>
</gene>
<feature type="non-terminal residue" evidence="1">
    <location>
        <position position="1"/>
    </location>
</feature>
<proteinExistence type="predicted"/>
<dbReference type="EMBL" id="LAZR01019504">
    <property type="protein sequence ID" value="KKL92293.1"/>
    <property type="molecule type" value="Genomic_DNA"/>
</dbReference>
<name>A0A0F9G0Z4_9ZZZZ</name>
<protein>
    <submittedName>
        <fullName evidence="1">Uncharacterized protein</fullName>
    </submittedName>
</protein>
<evidence type="ECO:0000313" key="1">
    <source>
        <dbReference type="EMBL" id="KKL92293.1"/>
    </source>
</evidence>
<comment type="caution">
    <text evidence="1">The sequence shown here is derived from an EMBL/GenBank/DDBJ whole genome shotgun (WGS) entry which is preliminary data.</text>
</comment>
<sequence length="274" mass="32518">IKDIKKINPIFSFLGARECMYLVLENYLCDLEIGTFITYFNNRLDMVKDTGNNINEWLIYLLACAKRYIVNPDVLLKEKIDDLSRRLIKSCNLNEENEIKEYIEYELFKLLLKKPKIFQLVEVKNLFIQRYLNVLDSIVLTLLHLGEGTYNKCLFGHMIESELRKVLLIKDLLRIIPHYLKSLDTGLKIKTIDYFSFKVVKSPIYNSLTLEQKKSIYIPINKNNKISKLKEDCIRELNFTDDQKRIAKYIRLNFWLVVGKFINYKEVIILLKQN</sequence>
<dbReference type="AlphaFoldDB" id="A0A0F9G0Z4"/>